<dbReference type="GO" id="GO:0004806">
    <property type="term" value="F:triacylglycerol lipase activity"/>
    <property type="evidence" value="ECO:0007669"/>
    <property type="project" value="TreeGrafter"/>
</dbReference>
<evidence type="ECO:0000313" key="3">
    <source>
        <dbReference type="Proteomes" id="UP000481339"/>
    </source>
</evidence>
<dbReference type="PANTHER" id="PTHR43433">
    <property type="entry name" value="HYDROLASE, ALPHA/BETA FOLD FAMILY PROTEIN"/>
    <property type="match status" value="1"/>
</dbReference>
<evidence type="ECO:0000259" key="1">
    <source>
        <dbReference type="Pfam" id="PF00561"/>
    </source>
</evidence>
<dbReference type="Gene3D" id="3.40.50.1820">
    <property type="entry name" value="alpha/beta hydrolase"/>
    <property type="match status" value="1"/>
</dbReference>
<sequence length="273" mass="28965">MSRLQVPGATIDYNVSGDHGPLVVQLHGLTSSRARDTALGLDHGRALRDHRVLRYDARGHGRSTGDRDPESYRWRSLAGDLLRLLDAVAPGEQVHGIGQSMGCGTLLHATLREPDRFASLSLVSPPTAWATRRAKAASYLANADLVEREGLDAFIAAGAHDVVPPAMMDAPETRPDVSASLLPVVLRGAARADLPSIADIAHITTPTLILAWSGDPAHPMSTATALHEAIAGSRLVVARTPYGMMAWPGLIGEHIALHEPATAAVRDRVGGRV</sequence>
<keyword evidence="3" id="KW-1185">Reference proteome</keyword>
<dbReference type="GO" id="GO:0046503">
    <property type="term" value="P:glycerolipid catabolic process"/>
    <property type="evidence" value="ECO:0007669"/>
    <property type="project" value="TreeGrafter"/>
</dbReference>
<dbReference type="Pfam" id="PF00561">
    <property type="entry name" value="Abhydrolase_1"/>
    <property type="match status" value="1"/>
</dbReference>
<dbReference type="PANTHER" id="PTHR43433:SF5">
    <property type="entry name" value="AB HYDROLASE-1 DOMAIN-CONTAINING PROTEIN"/>
    <property type="match status" value="1"/>
</dbReference>
<proteinExistence type="predicted"/>
<name>A0A7C8BT90_9MICO</name>
<keyword evidence="2" id="KW-0378">Hydrolase</keyword>
<dbReference type="RefSeq" id="WP_158036851.1">
    <property type="nucleotide sequence ID" value="NZ_BAAAZV010000016.1"/>
</dbReference>
<dbReference type="Proteomes" id="UP000481339">
    <property type="component" value="Unassembled WGS sequence"/>
</dbReference>
<reference evidence="2 3" key="1">
    <citation type="submission" date="2019-09" db="EMBL/GenBank/DDBJ databases">
        <title>Phylogeny of genus Pseudoclavibacter and closely related genus.</title>
        <authorList>
            <person name="Li Y."/>
        </authorList>
    </citation>
    <scope>NUCLEOTIDE SEQUENCE [LARGE SCALE GENOMIC DNA]</scope>
    <source>
        <strain evidence="2 3">JCM 16921</strain>
    </source>
</reference>
<dbReference type="PRINTS" id="PR00111">
    <property type="entry name" value="ABHYDROLASE"/>
</dbReference>
<dbReference type="OrthoDB" id="63519at2"/>
<dbReference type="InterPro" id="IPR029058">
    <property type="entry name" value="AB_hydrolase_fold"/>
</dbReference>
<organism evidence="2 3">
    <name type="scientific">Pseudoclavibacter caeni</name>
    <dbReference type="NCBI Taxonomy" id="908846"/>
    <lineage>
        <taxon>Bacteria</taxon>
        <taxon>Bacillati</taxon>
        <taxon>Actinomycetota</taxon>
        <taxon>Actinomycetes</taxon>
        <taxon>Micrococcales</taxon>
        <taxon>Microbacteriaceae</taxon>
        <taxon>Pseudoclavibacter</taxon>
    </lineage>
</organism>
<dbReference type="InterPro" id="IPR000073">
    <property type="entry name" value="AB_hydrolase_1"/>
</dbReference>
<dbReference type="AlphaFoldDB" id="A0A7C8BT90"/>
<gene>
    <name evidence="2" type="ORF">F8O02_08675</name>
</gene>
<dbReference type="InterPro" id="IPR050471">
    <property type="entry name" value="AB_hydrolase"/>
</dbReference>
<dbReference type="SUPFAM" id="SSF53474">
    <property type="entry name" value="alpha/beta-Hydrolases"/>
    <property type="match status" value="1"/>
</dbReference>
<protein>
    <submittedName>
        <fullName evidence="2">Alpha/beta hydrolase</fullName>
    </submittedName>
</protein>
<feature type="domain" description="AB hydrolase-1" evidence="1">
    <location>
        <begin position="21"/>
        <end position="128"/>
    </location>
</feature>
<dbReference type="EMBL" id="WBKA01000009">
    <property type="protein sequence ID" value="KAB1631102.1"/>
    <property type="molecule type" value="Genomic_DNA"/>
</dbReference>
<accession>A0A7C8BT90</accession>
<evidence type="ECO:0000313" key="2">
    <source>
        <dbReference type="EMBL" id="KAB1631102.1"/>
    </source>
</evidence>
<comment type="caution">
    <text evidence="2">The sequence shown here is derived from an EMBL/GenBank/DDBJ whole genome shotgun (WGS) entry which is preliminary data.</text>
</comment>